<dbReference type="PANTHER" id="PTHR15074:SF0">
    <property type="entry name" value="METHYL-CPG-BINDING DOMAIN PROTEIN 4-LIKE PROTEIN"/>
    <property type="match status" value="1"/>
</dbReference>
<dbReference type="SUPFAM" id="SSF48150">
    <property type="entry name" value="DNA-glycosylase"/>
    <property type="match status" value="1"/>
</dbReference>
<dbReference type="Gene3D" id="1.10.340.30">
    <property type="entry name" value="Hypothetical protein, domain 2"/>
    <property type="match status" value="1"/>
</dbReference>
<dbReference type="Proteomes" id="UP001182556">
    <property type="component" value="Unassembled WGS sequence"/>
</dbReference>
<evidence type="ECO:0000259" key="4">
    <source>
        <dbReference type="Pfam" id="PF00730"/>
    </source>
</evidence>
<keyword evidence="2" id="KW-0539">Nucleus</keyword>
<feature type="compositionally biased region" description="Polar residues" evidence="3">
    <location>
        <begin position="82"/>
        <end position="92"/>
    </location>
</feature>
<feature type="domain" description="HhH-GPD" evidence="4">
    <location>
        <begin position="170"/>
        <end position="243"/>
    </location>
</feature>
<evidence type="ECO:0000313" key="6">
    <source>
        <dbReference type="Proteomes" id="UP001182556"/>
    </source>
</evidence>
<name>A0AAD9D0R9_PAPLA</name>
<sequence>MIRALELLSAVSRADSTHPLSPASPSPAPSTPPREARSPYFTPPRSGPLTRSARKRQAGHDDSSLPPRTICPPTPISPVDSPVTTSNQVSQVSDDRPRRSTRIKKHKPENVTGKRKAKGHGLGRHGVEEAVVAKSEQGQIEAIDKIHLIQERVRHDPWKMLVATCLLNVTSGRAARPIYIELMRRYPNPEALSQASIPDLVELLYPLGLFNQRAASLVRFSQEYLAHQWPIHPGTLSSDPVLHPTTPFVSSEDSLPQTLDVRIFHGAGRYASDSFRIYSDLFPGKGAPEREKRWIEKQKRARMRRQMDQRGAETAQEAGEPEQDVSVTLDKATDVEDVEQIGEYLSDEEDVGEEEWRKVRPTDKELRRYLIWRWGLEGIVYDIHHGPSIKRQQDIQRLAYLA</sequence>
<feature type="region of interest" description="Disordered" evidence="3">
    <location>
        <begin position="1"/>
        <end position="124"/>
    </location>
</feature>
<protein>
    <recommendedName>
        <fullName evidence="4">HhH-GPD domain-containing protein</fullName>
    </recommendedName>
</protein>
<accession>A0AAD9D0R9</accession>
<proteinExistence type="predicted"/>
<feature type="compositionally biased region" description="Basic residues" evidence="3">
    <location>
        <begin position="99"/>
        <end position="123"/>
    </location>
</feature>
<dbReference type="PANTHER" id="PTHR15074">
    <property type="entry name" value="METHYL-CPG-BINDING PROTEIN"/>
    <property type="match status" value="1"/>
</dbReference>
<dbReference type="AlphaFoldDB" id="A0AAD9D0R9"/>
<feature type="region of interest" description="Disordered" evidence="3">
    <location>
        <begin position="304"/>
        <end position="326"/>
    </location>
</feature>
<evidence type="ECO:0000256" key="2">
    <source>
        <dbReference type="ARBA" id="ARBA00023242"/>
    </source>
</evidence>
<dbReference type="InterPro" id="IPR045138">
    <property type="entry name" value="MeCP2/MBD4"/>
</dbReference>
<dbReference type="InterPro" id="IPR011257">
    <property type="entry name" value="DNA_glycosylase"/>
</dbReference>
<reference evidence="5" key="1">
    <citation type="submission" date="2023-02" db="EMBL/GenBank/DDBJ databases">
        <title>Identification and recombinant expression of a fungal hydrolase from Papiliotrema laurentii that hydrolyzes apple cutin and clears colloidal polyester polyurethane.</title>
        <authorList>
            <consortium name="DOE Joint Genome Institute"/>
            <person name="Roman V.A."/>
            <person name="Bojanowski C."/>
            <person name="Crable B.R."/>
            <person name="Wagner D.N."/>
            <person name="Hung C.S."/>
            <person name="Nadeau L.J."/>
            <person name="Schratz L."/>
            <person name="Haridas S."/>
            <person name="Pangilinan J."/>
            <person name="Lipzen A."/>
            <person name="Na H."/>
            <person name="Yan M."/>
            <person name="Ng V."/>
            <person name="Grigoriev I.V."/>
            <person name="Spatafora J.W."/>
            <person name="Barlow D."/>
            <person name="Biffinger J."/>
            <person name="Kelley-Loughnane N."/>
            <person name="Varaljay V.A."/>
            <person name="Crookes-Goodson W.J."/>
        </authorList>
    </citation>
    <scope>NUCLEOTIDE SEQUENCE</scope>
    <source>
        <strain evidence="5">5307AH</strain>
    </source>
</reference>
<comment type="subcellular location">
    <subcellularLocation>
        <location evidence="1">Nucleus</location>
    </subcellularLocation>
</comment>
<keyword evidence="6" id="KW-1185">Reference proteome</keyword>
<evidence type="ECO:0000256" key="1">
    <source>
        <dbReference type="ARBA" id="ARBA00004123"/>
    </source>
</evidence>
<evidence type="ECO:0000313" key="5">
    <source>
        <dbReference type="EMBL" id="KAK1924053.1"/>
    </source>
</evidence>
<evidence type="ECO:0000256" key="3">
    <source>
        <dbReference type="SAM" id="MobiDB-lite"/>
    </source>
</evidence>
<dbReference type="Pfam" id="PF00730">
    <property type="entry name" value="HhH-GPD"/>
    <property type="match status" value="1"/>
</dbReference>
<dbReference type="InterPro" id="IPR003265">
    <property type="entry name" value="HhH-GPD_domain"/>
</dbReference>
<dbReference type="GO" id="GO:0003824">
    <property type="term" value="F:catalytic activity"/>
    <property type="evidence" value="ECO:0007669"/>
    <property type="project" value="InterPro"/>
</dbReference>
<dbReference type="GO" id="GO:0003677">
    <property type="term" value="F:DNA binding"/>
    <property type="evidence" value="ECO:0007669"/>
    <property type="project" value="InterPro"/>
</dbReference>
<dbReference type="GO" id="GO:0005634">
    <property type="term" value="C:nucleus"/>
    <property type="evidence" value="ECO:0007669"/>
    <property type="project" value="UniProtKB-SubCell"/>
</dbReference>
<gene>
    <name evidence="5" type="ORF">DB88DRAFT_488958</name>
</gene>
<dbReference type="GO" id="GO:0006285">
    <property type="term" value="P:base-excision repair, AP site formation"/>
    <property type="evidence" value="ECO:0007669"/>
    <property type="project" value="UniProtKB-ARBA"/>
</dbReference>
<comment type="caution">
    <text evidence="5">The sequence shown here is derived from an EMBL/GenBank/DDBJ whole genome shotgun (WGS) entry which is preliminary data.</text>
</comment>
<dbReference type="EMBL" id="JAODAN010000005">
    <property type="protein sequence ID" value="KAK1924053.1"/>
    <property type="molecule type" value="Genomic_DNA"/>
</dbReference>
<feature type="compositionally biased region" description="Pro residues" evidence="3">
    <location>
        <begin position="22"/>
        <end position="32"/>
    </location>
</feature>
<organism evidence="5 6">
    <name type="scientific">Papiliotrema laurentii</name>
    <name type="common">Cryptococcus laurentii</name>
    <dbReference type="NCBI Taxonomy" id="5418"/>
    <lineage>
        <taxon>Eukaryota</taxon>
        <taxon>Fungi</taxon>
        <taxon>Dikarya</taxon>
        <taxon>Basidiomycota</taxon>
        <taxon>Agaricomycotina</taxon>
        <taxon>Tremellomycetes</taxon>
        <taxon>Tremellales</taxon>
        <taxon>Rhynchogastremaceae</taxon>
        <taxon>Papiliotrema</taxon>
    </lineage>
</organism>